<evidence type="ECO:0000256" key="5">
    <source>
        <dbReference type="SAM" id="MobiDB-lite"/>
    </source>
</evidence>
<name>A0A061S635_9CHLO</name>
<accession>A0A061S635</accession>
<gene>
    <name evidence="7" type="primary">RANBP1</name>
    <name evidence="7" type="ORF">TSPGSL018_12032</name>
</gene>
<dbReference type="SUPFAM" id="SSF50729">
    <property type="entry name" value="PH domain-like"/>
    <property type="match status" value="1"/>
</dbReference>
<dbReference type="InterPro" id="IPR011993">
    <property type="entry name" value="PH-like_dom_sf"/>
</dbReference>
<dbReference type="GO" id="GO:0015031">
    <property type="term" value="P:protein transport"/>
    <property type="evidence" value="ECO:0007669"/>
    <property type="project" value="UniProtKB-KW"/>
</dbReference>
<dbReference type="GO" id="GO:0006913">
    <property type="term" value="P:nucleocytoplasmic transport"/>
    <property type="evidence" value="ECO:0007669"/>
    <property type="project" value="InterPro"/>
</dbReference>
<dbReference type="PANTHER" id="PTHR23138">
    <property type="entry name" value="RAN BINDING PROTEIN"/>
    <property type="match status" value="1"/>
</dbReference>
<feature type="region of interest" description="Disordered" evidence="5">
    <location>
        <begin position="1"/>
        <end position="68"/>
    </location>
</feature>
<evidence type="ECO:0000256" key="3">
    <source>
        <dbReference type="ARBA" id="ARBA00023010"/>
    </source>
</evidence>
<dbReference type="PANTHER" id="PTHR23138:SF87">
    <property type="entry name" value="E3 SUMO-PROTEIN LIGASE RANBP2"/>
    <property type="match status" value="1"/>
</dbReference>
<sequence length="237" mass="26188">MSAESPAPTEEKKQEKSPTPVFGSSSTFGTATGFAGFSPEAAASKAPAEDGGADQQHEEEECQATFKPVVELDEVETTTGEEMETQLLEMKCKLYRYDPDASEWKERGVGHVRLLENKDNKKIRLLMRQEKTLKIRANHIVMPGTRLEEHSGSDKTWVYTTVDFAEEEMKSEMFAIRFGSVEKAQEFKTEFEKAMEVNAKLIAEDAAAAPTDEAAEEKEKLAAEVEAKAKVEDGAAA</sequence>
<protein>
    <submittedName>
        <fullName evidence="7">Ran-binding protein 1</fullName>
    </submittedName>
</protein>
<reference evidence="7" key="1">
    <citation type="submission" date="2014-05" db="EMBL/GenBank/DDBJ databases">
        <title>The transcriptome of the halophilic microalga Tetraselmis sp. GSL018 isolated from the Great Salt Lake, Utah.</title>
        <authorList>
            <person name="Jinkerson R.E."/>
            <person name="D'Adamo S."/>
            <person name="Posewitz M.C."/>
        </authorList>
    </citation>
    <scope>NUCLEOTIDE SEQUENCE</scope>
    <source>
        <strain evidence="7">GSL018</strain>
    </source>
</reference>
<evidence type="ECO:0000256" key="4">
    <source>
        <dbReference type="ARBA" id="ARBA00023132"/>
    </source>
</evidence>
<feature type="domain" description="RanBD1" evidence="6">
    <location>
        <begin position="65"/>
        <end position="200"/>
    </location>
</feature>
<dbReference type="Gene3D" id="2.30.29.30">
    <property type="entry name" value="Pleckstrin-homology domain (PH domain)/Phosphotyrosine-binding domain (PTB)"/>
    <property type="match status" value="1"/>
</dbReference>
<evidence type="ECO:0000256" key="1">
    <source>
        <dbReference type="ARBA" id="ARBA00004567"/>
    </source>
</evidence>
<feature type="compositionally biased region" description="Low complexity" evidence="5">
    <location>
        <begin position="38"/>
        <end position="50"/>
    </location>
</feature>
<keyword evidence="2" id="KW-0813">Transport</keyword>
<dbReference type="FunFam" id="2.30.29.30:FF:000312">
    <property type="entry name" value="Ran binding protein 1"/>
    <property type="match status" value="1"/>
</dbReference>
<keyword evidence="4" id="KW-0653">Protein transport</keyword>
<dbReference type="InterPro" id="IPR000156">
    <property type="entry name" value="Ran_bind_dom"/>
</dbReference>
<evidence type="ECO:0000256" key="2">
    <source>
        <dbReference type="ARBA" id="ARBA00022816"/>
    </source>
</evidence>
<dbReference type="CDD" id="cd13179">
    <property type="entry name" value="RanBD_RanBP1"/>
    <property type="match status" value="1"/>
</dbReference>
<comment type="subcellular location">
    <subcellularLocation>
        <location evidence="1">Nucleus</location>
        <location evidence="1">Nuclear pore complex</location>
    </subcellularLocation>
</comment>
<dbReference type="PROSITE" id="PS50196">
    <property type="entry name" value="RANBD1"/>
    <property type="match status" value="1"/>
</dbReference>
<keyword evidence="3" id="KW-0811">Translocation</keyword>
<dbReference type="GO" id="GO:0005643">
    <property type="term" value="C:nuclear pore"/>
    <property type="evidence" value="ECO:0007669"/>
    <property type="project" value="UniProtKB-SubCell"/>
</dbReference>
<organism evidence="7">
    <name type="scientific">Tetraselmis sp. GSL018</name>
    <dbReference type="NCBI Taxonomy" id="582737"/>
    <lineage>
        <taxon>Eukaryota</taxon>
        <taxon>Viridiplantae</taxon>
        <taxon>Chlorophyta</taxon>
        <taxon>core chlorophytes</taxon>
        <taxon>Chlorodendrophyceae</taxon>
        <taxon>Chlorodendrales</taxon>
        <taxon>Chlorodendraceae</taxon>
        <taxon>Tetraselmis</taxon>
    </lineage>
</organism>
<dbReference type="GO" id="GO:0051028">
    <property type="term" value="P:mRNA transport"/>
    <property type="evidence" value="ECO:0007669"/>
    <property type="project" value="UniProtKB-KW"/>
</dbReference>
<dbReference type="InterPro" id="IPR045256">
    <property type="entry name" value="RanBP1_RanBD"/>
</dbReference>
<dbReference type="InterPro" id="IPR045255">
    <property type="entry name" value="RanBP1-like"/>
</dbReference>
<keyword evidence="4" id="KW-0906">Nuclear pore complex</keyword>
<evidence type="ECO:0000313" key="7">
    <source>
        <dbReference type="EMBL" id="JAC79703.1"/>
    </source>
</evidence>
<keyword evidence="2" id="KW-0509">mRNA transport</keyword>
<dbReference type="GO" id="GO:0005096">
    <property type="term" value="F:GTPase activator activity"/>
    <property type="evidence" value="ECO:0007669"/>
    <property type="project" value="TreeGrafter"/>
</dbReference>
<dbReference type="EMBL" id="GBEZ01005626">
    <property type="protein sequence ID" value="JAC79703.1"/>
    <property type="molecule type" value="Transcribed_RNA"/>
</dbReference>
<dbReference type="AlphaFoldDB" id="A0A061S635"/>
<evidence type="ECO:0000259" key="6">
    <source>
        <dbReference type="PROSITE" id="PS50196"/>
    </source>
</evidence>
<dbReference type="Pfam" id="PF00638">
    <property type="entry name" value="Ran_BP1"/>
    <property type="match status" value="1"/>
</dbReference>
<dbReference type="SMART" id="SM00160">
    <property type="entry name" value="RanBD"/>
    <property type="match status" value="1"/>
</dbReference>
<proteinExistence type="predicted"/>
<dbReference type="GO" id="GO:0005737">
    <property type="term" value="C:cytoplasm"/>
    <property type="evidence" value="ECO:0007669"/>
    <property type="project" value="TreeGrafter"/>
</dbReference>
<keyword evidence="4" id="KW-0539">Nucleus</keyword>